<evidence type="ECO:0000256" key="1">
    <source>
        <dbReference type="ARBA" id="ARBA00004141"/>
    </source>
</evidence>
<comment type="subcellular location">
    <subcellularLocation>
        <location evidence="1">Membrane</location>
        <topology evidence="1">Multi-pass membrane protein</topology>
    </subcellularLocation>
</comment>
<evidence type="ECO:0000256" key="5">
    <source>
        <dbReference type="SAM" id="Phobius"/>
    </source>
</evidence>
<dbReference type="RefSeq" id="WP_099512016.1">
    <property type="nucleotide sequence ID" value="NZ_CP016616.1"/>
</dbReference>
<feature type="transmembrane region" description="Helical" evidence="5">
    <location>
        <begin position="6"/>
        <end position="28"/>
    </location>
</feature>
<dbReference type="Gene3D" id="1.20.1530.20">
    <property type="match status" value="1"/>
</dbReference>
<dbReference type="Pfam" id="PF01758">
    <property type="entry name" value="SBF"/>
    <property type="match status" value="1"/>
</dbReference>
<dbReference type="KEGG" id="moc:BB934_24200"/>
<feature type="transmembrane region" description="Helical" evidence="5">
    <location>
        <begin position="197"/>
        <end position="219"/>
    </location>
</feature>
<dbReference type="PANTHER" id="PTHR10361">
    <property type="entry name" value="SODIUM-BILE ACID COTRANSPORTER"/>
    <property type="match status" value="1"/>
</dbReference>
<evidence type="ECO:0000256" key="4">
    <source>
        <dbReference type="ARBA" id="ARBA00023136"/>
    </source>
</evidence>
<dbReference type="InterPro" id="IPR002657">
    <property type="entry name" value="BilAc:Na_symport/Acr3"/>
</dbReference>
<protein>
    <recommendedName>
        <fullName evidence="7">Bile acid:sodium symporter</fullName>
    </recommendedName>
</protein>
<keyword evidence="4 5" id="KW-0472">Membrane</keyword>
<feature type="transmembrane region" description="Helical" evidence="5">
    <location>
        <begin position="231"/>
        <end position="253"/>
    </location>
</feature>
<feature type="transmembrane region" description="Helical" evidence="5">
    <location>
        <begin position="97"/>
        <end position="123"/>
    </location>
</feature>
<evidence type="ECO:0000313" key="6">
    <source>
        <dbReference type="EMBL" id="ANY80946.1"/>
    </source>
</evidence>
<organism evidence="6">
    <name type="scientific">Microvirga ossetica</name>
    <dbReference type="NCBI Taxonomy" id="1882682"/>
    <lineage>
        <taxon>Bacteria</taxon>
        <taxon>Pseudomonadati</taxon>
        <taxon>Pseudomonadota</taxon>
        <taxon>Alphaproteobacteria</taxon>
        <taxon>Hyphomicrobiales</taxon>
        <taxon>Methylobacteriaceae</taxon>
        <taxon>Microvirga</taxon>
    </lineage>
</organism>
<reference evidence="6" key="1">
    <citation type="submission" date="2016-07" db="EMBL/GenBank/DDBJ databases">
        <title>Microvirga ossetica sp. nov. a new species of rhizobia isolated from root nodules of the legume species Vicia alpestris Steven originated from North Ossetia region in the Caucasus.</title>
        <authorList>
            <person name="Safronova V.I."/>
            <person name="Kuznetsova I.G."/>
            <person name="Sazanova A.L."/>
            <person name="Belimov A."/>
            <person name="Andronov E."/>
            <person name="Osledkin Y.S."/>
            <person name="Onishchuk O.P."/>
            <person name="Kurchak O.N."/>
            <person name="Shaposhnikov A.I."/>
            <person name="Willems A."/>
            <person name="Tikhonovich I.A."/>
        </authorList>
    </citation>
    <scope>NUCLEOTIDE SEQUENCE [LARGE SCALE GENOMIC DNA]</scope>
    <source>
        <strain evidence="6">V5/3M</strain>
    </source>
</reference>
<feature type="transmembrane region" description="Helical" evidence="5">
    <location>
        <begin position="259"/>
        <end position="277"/>
    </location>
</feature>
<evidence type="ECO:0008006" key="7">
    <source>
        <dbReference type="Google" id="ProtNLM"/>
    </source>
</evidence>
<feature type="transmembrane region" description="Helical" evidence="5">
    <location>
        <begin position="40"/>
        <end position="62"/>
    </location>
</feature>
<feature type="transmembrane region" description="Helical" evidence="5">
    <location>
        <begin position="168"/>
        <end position="191"/>
    </location>
</feature>
<dbReference type="InterPro" id="IPR004710">
    <property type="entry name" value="Bilac:Na_transpt"/>
</dbReference>
<sequence length="294" mass="30608">MSLDQVIGPLVSVTLIELMLVTGLGAQLADVIKVAHDTRLVLRASLANYVAVPAAAMFLLLLVDADPLAATGILILAVCPGAPYAPPLTTLAGGKSAMSVGLMMIMASSSVLMAPLLLFLLLPPITGGADIRVDPLGMIGAILATQFLPLCCGLAVNHWRPDLAARLLGPAIAVSKILNAATLAAILVTQFPELLRIRFSGFASMMILLGISLGIGWFAGGQRDEDRKAMVLTTSIRNVGLGLVIAAGTVVGTSALTAVLAYGLVQLLGSFLLALWWRRNLSPVDVRWGGNART</sequence>
<gene>
    <name evidence="6" type="ORF">BB934_24200</name>
</gene>
<proteinExistence type="predicted"/>
<keyword evidence="3 5" id="KW-1133">Transmembrane helix</keyword>
<accession>A0A1B2ELT3</accession>
<evidence type="ECO:0000256" key="2">
    <source>
        <dbReference type="ARBA" id="ARBA00022692"/>
    </source>
</evidence>
<dbReference type="InterPro" id="IPR038770">
    <property type="entry name" value="Na+/solute_symporter_sf"/>
</dbReference>
<dbReference type="PANTHER" id="PTHR10361:SF28">
    <property type="entry name" value="P3 PROTEIN-RELATED"/>
    <property type="match status" value="1"/>
</dbReference>
<keyword evidence="2 5" id="KW-0812">Transmembrane</keyword>
<dbReference type="OrthoDB" id="280138at2"/>
<name>A0A1B2ELT3_9HYPH</name>
<dbReference type="AlphaFoldDB" id="A0A1B2ELT3"/>
<dbReference type="GO" id="GO:0016020">
    <property type="term" value="C:membrane"/>
    <property type="evidence" value="ECO:0007669"/>
    <property type="project" value="UniProtKB-SubCell"/>
</dbReference>
<feature type="transmembrane region" description="Helical" evidence="5">
    <location>
        <begin position="135"/>
        <end position="156"/>
    </location>
</feature>
<dbReference type="EMBL" id="CP016616">
    <property type="protein sequence ID" value="ANY80946.1"/>
    <property type="molecule type" value="Genomic_DNA"/>
</dbReference>
<evidence type="ECO:0000256" key="3">
    <source>
        <dbReference type="ARBA" id="ARBA00022989"/>
    </source>
</evidence>
<feature type="transmembrane region" description="Helical" evidence="5">
    <location>
        <begin position="68"/>
        <end position="85"/>
    </location>
</feature>